<organism evidence="1 2">
    <name type="scientific">Onchocerca volvulus</name>
    <dbReference type="NCBI Taxonomy" id="6282"/>
    <lineage>
        <taxon>Eukaryota</taxon>
        <taxon>Metazoa</taxon>
        <taxon>Ecdysozoa</taxon>
        <taxon>Nematoda</taxon>
        <taxon>Chromadorea</taxon>
        <taxon>Rhabditida</taxon>
        <taxon>Spirurina</taxon>
        <taxon>Spiruromorpha</taxon>
        <taxon>Filarioidea</taxon>
        <taxon>Onchocercidae</taxon>
        <taxon>Onchocerca</taxon>
    </lineage>
</organism>
<dbReference type="AlphaFoldDB" id="A0A8R1TLH8"/>
<dbReference type="Proteomes" id="UP000024404">
    <property type="component" value="Unassembled WGS sequence"/>
</dbReference>
<proteinExistence type="predicted"/>
<reference evidence="2" key="1">
    <citation type="submission" date="2013-10" db="EMBL/GenBank/DDBJ databases">
        <title>Genome sequencing of Onchocerca volvulus.</title>
        <authorList>
            <person name="Cotton J."/>
            <person name="Tsai J."/>
            <person name="Stanley E."/>
            <person name="Tracey A."/>
            <person name="Holroyd N."/>
            <person name="Lustigman S."/>
            <person name="Berriman M."/>
        </authorList>
    </citation>
    <scope>NUCLEOTIDE SEQUENCE</scope>
</reference>
<name>A0A8R1TLH8_ONCVO</name>
<keyword evidence="2" id="KW-1185">Reference proteome</keyword>
<dbReference type="EMBL" id="CMVM020000393">
    <property type="status" value="NOT_ANNOTATED_CDS"/>
    <property type="molecule type" value="Genomic_DNA"/>
</dbReference>
<evidence type="ECO:0000313" key="2">
    <source>
        <dbReference type="Proteomes" id="UP000024404"/>
    </source>
</evidence>
<evidence type="ECO:0000313" key="1">
    <source>
        <dbReference type="EnsemblMetazoa" id="OVOC12056.1"/>
    </source>
</evidence>
<reference evidence="1" key="2">
    <citation type="submission" date="2022-06" db="UniProtKB">
        <authorList>
            <consortium name="EnsemblMetazoa"/>
        </authorList>
    </citation>
    <scope>IDENTIFICATION</scope>
</reference>
<protein>
    <submittedName>
        <fullName evidence="1">Uncharacterized protein</fullName>
    </submittedName>
</protein>
<sequence length="27" mass="3020">MLEGIELSEIDTRLIENEAVIAPFTSE</sequence>
<dbReference type="EnsemblMetazoa" id="OVOC12056.1">
    <property type="protein sequence ID" value="OVOC12056.1"/>
    <property type="gene ID" value="WBGene00248865"/>
</dbReference>
<accession>A0A8R1TLH8</accession>